<dbReference type="AlphaFoldDB" id="A0AAD4L2S6"/>
<name>A0AAD4L2S6_9EURO</name>
<sequence length="273" mass="30192">MTKSGQESSECRAISNQPEGRRYLNTSPYLKSEVAFNRFTIFCGPFAQMLFFIFLPASRNFPPISPHKSPEETVEHYLQNESALRATAALMSMTPIFWPLFCAGVNRQLSRIPGVSQTALYAQLASGSLAAVTMMVPSFLFATTVYRLDRDPNITQALSDLSWLTFSMGWTPSIAQDVAISYAILQDRRPNPLFPRWLAFVNTGLTVFLYPSLGVHCVHGGALAWNGAITFWVGAAAFFIQLNLLVFFLMRAVGRPDEPSEPASESGTPSESD</sequence>
<dbReference type="GeneID" id="70245027"/>
<evidence type="ECO:0000256" key="1">
    <source>
        <dbReference type="SAM" id="Phobius"/>
    </source>
</evidence>
<organism evidence="2 3">
    <name type="scientific">Talaromyces proteolyticus</name>
    <dbReference type="NCBI Taxonomy" id="1131652"/>
    <lineage>
        <taxon>Eukaryota</taxon>
        <taxon>Fungi</taxon>
        <taxon>Dikarya</taxon>
        <taxon>Ascomycota</taxon>
        <taxon>Pezizomycotina</taxon>
        <taxon>Eurotiomycetes</taxon>
        <taxon>Eurotiomycetidae</taxon>
        <taxon>Eurotiales</taxon>
        <taxon>Trichocomaceae</taxon>
        <taxon>Talaromyces</taxon>
        <taxon>Talaromyces sect. Bacilispori</taxon>
    </lineage>
</organism>
<feature type="transmembrane region" description="Helical" evidence="1">
    <location>
        <begin position="118"/>
        <end position="141"/>
    </location>
</feature>
<evidence type="ECO:0000313" key="3">
    <source>
        <dbReference type="Proteomes" id="UP001201262"/>
    </source>
</evidence>
<gene>
    <name evidence="2" type="ORF">BGW36DRAFT_366334</name>
</gene>
<feature type="transmembrane region" description="Helical" evidence="1">
    <location>
        <begin position="161"/>
        <end position="185"/>
    </location>
</feature>
<comment type="caution">
    <text evidence="2">The sequence shown here is derived from an EMBL/GenBank/DDBJ whole genome shotgun (WGS) entry which is preliminary data.</text>
</comment>
<keyword evidence="3" id="KW-1185">Reference proteome</keyword>
<dbReference type="RefSeq" id="XP_046077493.1">
    <property type="nucleotide sequence ID" value="XM_046214740.1"/>
</dbReference>
<dbReference type="Proteomes" id="UP001201262">
    <property type="component" value="Unassembled WGS sequence"/>
</dbReference>
<accession>A0AAD4L2S6</accession>
<dbReference type="EMBL" id="JAJTJA010000001">
    <property type="protein sequence ID" value="KAH8704872.1"/>
    <property type="molecule type" value="Genomic_DNA"/>
</dbReference>
<protein>
    <submittedName>
        <fullName evidence="2">Integral membrane protein</fullName>
    </submittedName>
</protein>
<proteinExistence type="predicted"/>
<feature type="transmembrane region" description="Helical" evidence="1">
    <location>
        <begin position="197"/>
        <end position="223"/>
    </location>
</feature>
<feature type="transmembrane region" description="Helical" evidence="1">
    <location>
        <begin position="229"/>
        <end position="250"/>
    </location>
</feature>
<reference evidence="2" key="1">
    <citation type="submission" date="2021-12" db="EMBL/GenBank/DDBJ databases">
        <title>Convergent genome expansion in fungi linked to evolution of root-endophyte symbiosis.</title>
        <authorList>
            <consortium name="DOE Joint Genome Institute"/>
            <person name="Ke Y.-H."/>
            <person name="Bonito G."/>
            <person name="Liao H.-L."/>
            <person name="Looney B."/>
            <person name="Rojas-Flechas A."/>
            <person name="Nash J."/>
            <person name="Hameed K."/>
            <person name="Schadt C."/>
            <person name="Martin F."/>
            <person name="Crous P.W."/>
            <person name="Miettinen O."/>
            <person name="Magnuson J.K."/>
            <person name="Labbe J."/>
            <person name="Jacobson D."/>
            <person name="Doktycz M.J."/>
            <person name="Veneault-Fourrey C."/>
            <person name="Kuo A."/>
            <person name="Mondo S."/>
            <person name="Calhoun S."/>
            <person name="Riley R."/>
            <person name="Ohm R."/>
            <person name="LaButti K."/>
            <person name="Andreopoulos B."/>
            <person name="Pangilinan J."/>
            <person name="Nolan M."/>
            <person name="Tritt A."/>
            <person name="Clum A."/>
            <person name="Lipzen A."/>
            <person name="Daum C."/>
            <person name="Barry K."/>
            <person name="Grigoriev I.V."/>
            <person name="Vilgalys R."/>
        </authorList>
    </citation>
    <scope>NUCLEOTIDE SEQUENCE</scope>
    <source>
        <strain evidence="2">PMI_201</strain>
    </source>
</reference>
<keyword evidence="1" id="KW-1133">Transmembrane helix</keyword>
<evidence type="ECO:0000313" key="2">
    <source>
        <dbReference type="EMBL" id="KAH8704872.1"/>
    </source>
</evidence>
<keyword evidence="1" id="KW-0472">Membrane</keyword>
<feature type="transmembrane region" description="Helical" evidence="1">
    <location>
        <begin position="86"/>
        <end position="106"/>
    </location>
</feature>
<keyword evidence="1" id="KW-0812">Transmembrane</keyword>
<feature type="transmembrane region" description="Helical" evidence="1">
    <location>
        <begin position="39"/>
        <end position="57"/>
    </location>
</feature>